<evidence type="ECO:0000256" key="4">
    <source>
        <dbReference type="ARBA" id="ARBA00022692"/>
    </source>
</evidence>
<comment type="caution">
    <text evidence="9">The sequence shown here is derived from an EMBL/GenBank/DDBJ whole genome shotgun (WGS) entry which is preliminary data.</text>
</comment>
<dbReference type="GO" id="GO:0016758">
    <property type="term" value="F:hexosyltransferase activity"/>
    <property type="evidence" value="ECO:0007669"/>
    <property type="project" value="InterPro"/>
</dbReference>
<dbReference type="AlphaFoldDB" id="A0A0H2M908"/>
<feature type="transmembrane region" description="Helical" evidence="8">
    <location>
        <begin position="328"/>
        <end position="354"/>
    </location>
</feature>
<comment type="similarity">
    <text evidence="7">Belongs to the glycosyltransferase 87 family.</text>
</comment>
<keyword evidence="4 8" id="KW-0812">Transmembrane</keyword>
<evidence type="ECO:0000313" key="9">
    <source>
        <dbReference type="EMBL" id="KLN58979.1"/>
    </source>
</evidence>
<feature type="transmembrane region" description="Helical" evidence="8">
    <location>
        <begin position="157"/>
        <end position="181"/>
    </location>
</feature>
<keyword evidence="5 8" id="KW-1133">Transmembrane helix</keyword>
<keyword evidence="10" id="KW-1185">Reference proteome</keyword>
<evidence type="ECO:0000256" key="5">
    <source>
        <dbReference type="ARBA" id="ARBA00022989"/>
    </source>
</evidence>
<evidence type="ECO:0000256" key="6">
    <source>
        <dbReference type="ARBA" id="ARBA00023136"/>
    </source>
</evidence>
<evidence type="ECO:0000256" key="3">
    <source>
        <dbReference type="ARBA" id="ARBA00022679"/>
    </source>
</evidence>
<name>A0A0H2M908_9PROT</name>
<evidence type="ECO:0000256" key="1">
    <source>
        <dbReference type="ARBA" id="ARBA00004651"/>
    </source>
</evidence>
<evidence type="ECO:0000256" key="7">
    <source>
        <dbReference type="ARBA" id="ARBA00024033"/>
    </source>
</evidence>
<protein>
    <recommendedName>
        <fullName evidence="11">DUF2029 domain-containing protein</fullName>
    </recommendedName>
</protein>
<keyword evidence="6 8" id="KW-0472">Membrane</keyword>
<reference evidence="9 10" key="1">
    <citation type="submission" date="2015-03" db="EMBL/GenBank/DDBJ databases">
        <title>Genome Sequence of Kiloniella spongiae MEBiC09566, isolated from a marine sponge.</title>
        <authorList>
            <person name="Shao Z."/>
            <person name="Wang L."/>
            <person name="Li X."/>
        </authorList>
    </citation>
    <scope>NUCLEOTIDE SEQUENCE [LARGE SCALE GENOMIC DNA]</scope>
    <source>
        <strain evidence="9 10">MEBiC09566</strain>
    </source>
</reference>
<feature type="transmembrane region" description="Helical" evidence="8">
    <location>
        <begin position="366"/>
        <end position="391"/>
    </location>
</feature>
<dbReference type="RefSeq" id="WP_047766018.1">
    <property type="nucleotide sequence ID" value="NZ_LAQL01000022.1"/>
</dbReference>
<sequence>MPLQGKYIKEHMLWVPLIMLALTIGYYLFTILYSQGLITASGSVLGGDFLAFYTGGTFFNQGILKQTYFIESGLFFPNQEKFQHSLISTEFTGYAPFINPPFMAIFYSPFARLPYIYGFFLWQIFNFSLLVYSIHILRQELVYLQRFSTSKLLGCCFLFYPTLGWFMYGQATPIILLLYVLCFQSLRKGHDFKAGSYLGLLAFKPQLAIALALILLFKWRWKSLLGGGLSLAMCIGIGFLFTPDAMLAYIEVSPQLPGFLRSDGYPTWGVHSFFGFFVLLLDTIAPDLANIATYAVSGTTILLLYKLWRTMEWQEDIQRWDLAMAITFIWGILISPHLFYYDLMLLLLPAAIILNYQDSLRTQAPVILSYISLTWLICFLSGFISIAQILLYDKYQISAPILQLSTPIIFLFGFSVFKSLTQRKADIQSSKNIQ</sequence>
<evidence type="ECO:0000256" key="8">
    <source>
        <dbReference type="SAM" id="Phobius"/>
    </source>
</evidence>
<feature type="transmembrane region" description="Helical" evidence="8">
    <location>
        <begin position="196"/>
        <end position="217"/>
    </location>
</feature>
<accession>A0A0H2M908</accession>
<evidence type="ECO:0000313" key="10">
    <source>
        <dbReference type="Proteomes" id="UP000035444"/>
    </source>
</evidence>
<dbReference type="InterPro" id="IPR018584">
    <property type="entry name" value="GT87"/>
</dbReference>
<comment type="subcellular location">
    <subcellularLocation>
        <location evidence="1">Cell membrane</location>
        <topology evidence="1">Multi-pass membrane protein</topology>
    </subcellularLocation>
</comment>
<feature type="transmembrane region" description="Helical" evidence="8">
    <location>
        <begin position="265"/>
        <end position="281"/>
    </location>
</feature>
<dbReference type="STRING" id="1489064.WH96_19985"/>
<evidence type="ECO:0008006" key="11">
    <source>
        <dbReference type="Google" id="ProtNLM"/>
    </source>
</evidence>
<proteinExistence type="inferred from homology"/>
<feature type="transmembrane region" description="Helical" evidence="8">
    <location>
        <begin position="115"/>
        <end position="137"/>
    </location>
</feature>
<organism evidence="9 10">
    <name type="scientific">Kiloniella spongiae</name>
    <dbReference type="NCBI Taxonomy" id="1489064"/>
    <lineage>
        <taxon>Bacteria</taxon>
        <taxon>Pseudomonadati</taxon>
        <taxon>Pseudomonadota</taxon>
        <taxon>Alphaproteobacteria</taxon>
        <taxon>Rhodospirillales</taxon>
        <taxon>Kiloniellaceae</taxon>
        <taxon>Kiloniella</taxon>
    </lineage>
</organism>
<feature type="transmembrane region" description="Helical" evidence="8">
    <location>
        <begin position="288"/>
        <end position="308"/>
    </location>
</feature>
<dbReference type="EMBL" id="LAQL01000022">
    <property type="protein sequence ID" value="KLN58979.1"/>
    <property type="molecule type" value="Genomic_DNA"/>
</dbReference>
<feature type="transmembrane region" description="Helical" evidence="8">
    <location>
        <begin position="397"/>
        <end position="417"/>
    </location>
</feature>
<dbReference type="Pfam" id="PF09594">
    <property type="entry name" value="GT87"/>
    <property type="match status" value="1"/>
</dbReference>
<feature type="transmembrane region" description="Helical" evidence="8">
    <location>
        <begin position="229"/>
        <end position="250"/>
    </location>
</feature>
<dbReference type="OrthoDB" id="8477966at2"/>
<dbReference type="Proteomes" id="UP000035444">
    <property type="component" value="Unassembled WGS sequence"/>
</dbReference>
<gene>
    <name evidence="9" type="ORF">WH96_19985</name>
</gene>
<evidence type="ECO:0000256" key="2">
    <source>
        <dbReference type="ARBA" id="ARBA00022475"/>
    </source>
</evidence>
<dbReference type="GO" id="GO:0005886">
    <property type="term" value="C:plasma membrane"/>
    <property type="evidence" value="ECO:0007669"/>
    <property type="project" value="UniProtKB-SubCell"/>
</dbReference>
<keyword evidence="3" id="KW-0808">Transferase</keyword>
<keyword evidence="2" id="KW-1003">Cell membrane</keyword>
<feature type="transmembrane region" description="Helical" evidence="8">
    <location>
        <begin position="12"/>
        <end position="33"/>
    </location>
</feature>